<feature type="region of interest" description="Disordered" evidence="6">
    <location>
        <begin position="478"/>
        <end position="510"/>
    </location>
</feature>
<evidence type="ECO:0000256" key="2">
    <source>
        <dbReference type="ARBA" id="ARBA00007797"/>
    </source>
</evidence>
<keyword evidence="10" id="KW-1185">Reference proteome</keyword>
<feature type="region of interest" description="Disordered" evidence="6">
    <location>
        <begin position="1"/>
        <end position="44"/>
    </location>
</feature>
<keyword evidence="5" id="KW-0690">Ribosome biogenesis</keyword>
<dbReference type="Proteomes" id="UP000307440">
    <property type="component" value="Unassembled WGS sequence"/>
</dbReference>
<evidence type="ECO:0000256" key="4">
    <source>
        <dbReference type="ARBA" id="ARBA00023242"/>
    </source>
</evidence>
<dbReference type="GO" id="GO:0003682">
    <property type="term" value="F:chromatin binding"/>
    <property type="evidence" value="ECO:0007669"/>
    <property type="project" value="TreeGrafter"/>
</dbReference>
<evidence type="ECO:0000256" key="3">
    <source>
        <dbReference type="ARBA" id="ARBA00023054"/>
    </source>
</evidence>
<comment type="similarity">
    <text evidence="2 5">Belongs to the CBF/MAK21 family.</text>
</comment>
<dbReference type="GO" id="GO:0042254">
    <property type="term" value="P:ribosome biogenesis"/>
    <property type="evidence" value="ECO:0007669"/>
    <property type="project" value="UniProtKB-KW"/>
</dbReference>
<evidence type="ECO:0000259" key="8">
    <source>
        <dbReference type="Pfam" id="PF07540"/>
    </source>
</evidence>
<evidence type="ECO:0000313" key="10">
    <source>
        <dbReference type="Proteomes" id="UP000307440"/>
    </source>
</evidence>
<dbReference type="InterPro" id="IPR016903">
    <property type="entry name" value="Nucleolar_cplx-assoc_3"/>
</dbReference>
<reference evidence="9 10" key="1">
    <citation type="journal article" date="2019" name="Nat. Ecol. Evol.">
        <title>Megaphylogeny resolves global patterns of mushroom evolution.</title>
        <authorList>
            <person name="Varga T."/>
            <person name="Krizsan K."/>
            <person name="Foldi C."/>
            <person name="Dima B."/>
            <person name="Sanchez-Garcia M."/>
            <person name="Sanchez-Ramirez S."/>
            <person name="Szollosi G.J."/>
            <person name="Szarkandi J.G."/>
            <person name="Papp V."/>
            <person name="Albert L."/>
            <person name="Andreopoulos W."/>
            <person name="Angelini C."/>
            <person name="Antonin V."/>
            <person name="Barry K.W."/>
            <person name="Bougher N.L."/>
            <person name="Buchanan P."/>
            <person name="Buyck B."/>
            <person name="Bense V."/>
            <person name="Catcheside P."/>
            <person name="Chovatia M."/>
            <person name="Cooper J."/>
            <person name="Damon W."/>
            <person name="Desjardin D."/>
            <person name="Finy P."/>
            <person name="Geml J."/>
            <person name="Haridas S."/>
            <person name="Hughes K."/>
            <person name="Justo A."/>
            <person name="Karasinski D."/>
            <person name="Kautmanova I."/>
            <person name="Kiss B."/>
            <person name="Kocsube S."/>
            <person name="Kotiranta H."/>
            <person name="LaButti K.M."/>
            <person name="Lechner B.E."/>
            <person name="Liimatainen K."/>
            <person name="Lipzen A."/>
            <person name="Lukacs Z."/>
            <person name="Mihaltcheva S."/>
            <person name="Morgado L.N."/>
            <person name="Niskanen T."/>
            <person name="Noordeloos M.E."/>
            <person name="Ohm R.A."/>
            <person name="Ortiz-Santana B."/>
            <person name="Ovrebo C."/>
            <person name="Racz N."/>
            <person name="Riley R."/>
            <person name="Savchenko A."/>
            <person name="Shiryaev A."/>
            <person name="Soop K."/>
            <person name="Spirin V."/>
            <person name="Szebenyi C."/>
            <person name="Tomsovsky M."/>
            <person name="Tulloss R.E."/>
            <person name="Uehling J."/>
            <person name="Grigoriev I.V."/>
            <person name="Vagvolgyi C."/>
            <person name="Papp T."/>
            <person name="Martin F.M."/>
            <person name="Miettinen O."/>
            <person name="Hibbett D.S."/>
            <person name="Nagy L.G."/>
        </authorList>
    </citation>
    <scope>NUCLEOTIDE SEQUENCE [LARGE SCALE GENOMIC DNA]</scope>
    <source>
        <strain evidence="9 10">CBS 121175</strain>
    </source>
</reference>
<dbReference type="InterPro" id="IPR011501">
    <property type="entry name" value="Noc3_N"/>
</dbReference>
<feature type="compositionally biased region" description="Basic and acidic residues" evidence="6">
    <location>
        <begin position="90"/>
        <end position="116"/>
    </location>
</feature>
<feature type="compositionally biased region" description="Basic residues" evidence="6">
    <location>
        <begin position="487"/>
        <end position="504"/>
    </location>
</feature>
<keyword evidence="4" id="KW-0539">Nucleus</keyword>
<dbReference type="PANTHER" id="PTHR14428:SF5">
    <property type="entry name" value="NUCLEOLAR COMPLEX PROTEIN 3 HOMOLOG"/>
    <property type="match status" value="1"/>
</dbReference>
<evidence type="ECO:0000256" key="5">
    <source>
        <dbReference type="PIRNR" id="PIRNR028977"/>
    </source>
</evidence>
<comment type="subcellular location">
    <subcellularLocation>
        <location evidence="1 5">Nucleus</location>
        <location evidence="1 5">Nucleolus</location>
    </subcellularLocation>
</comment>
<dbReference type="Pfam" id="PF03914">
    <property type="entry name" value="CBF"/>
    <property type="match status" value="1"/>
</dbReference>
<dbReference type="PANTHER" id="PTHR14428">
    <property type="entry name" value="NUCLEOLAR COMPLEX PROTEIN 3"/>
    <property type="match status" value="1"/>
</dbReference>
<dbReference type="GO" id="GO:0005730">
    <property type="term" value="C:nucleolus"/>
    <property type="evidence" value="ECO:0007669"/>
    <property type="project" value="UniProtKB-SubCell"/>
</dbReference>
<feature type="compositionally biased region" description="Acidic residues" evidence="6">
    <location>
        <begin position="210"/>
        <end position="220"/>
    </location>
</feature>
<feature type="domain" description="CCAAT-binding factor" evidence="7">
    <location>
        <begin position="613"/>
        <end position="782"/>
    </location>
</feature>
<evidence type="ECO:0000313" key="9">
    <source>
        <dbReference type="EMBL" id="TFK29907.1"/>
    </source>
</evidence>
<feature type="region of interest" description="Disordered" evidence="6">
    <location>
        <begin position="206"/>
        <end position="236"/>
    </location>
</feature>
<comment type="function">
    <text evidence="5">Required for synthesis of 60S ribosomal subunits and the transport of pre-ribosomes from the nucleoplasm to the cytoplasm.</text>
</comment>
<protein>
    <recommendedName>
        <fullName evidence="5">Nucleolar complex-associated protein 3</fullName>
    </recommendedName>
</protein>
<gene>
    <name evidence="9" type="ORF">FA15DRAFT_187057</name>
</gene>
<feature type="region of interest" description="Disordered" evidence="6">
    <location>
        <begin position="90"/>
        <end position="183"/>
    </location>
</feature>
<evidence type="ECO:0000256" key="1">
    <source>
        <dbReference type="ARBA" id="ARBA00004604"/>
    </source>
</evidence>
<evidence type="ECO:0000256" key="6">
    <source>
        <dbReference type="SAM" id="MobiDB-lite"/>
    </source>
</evidence>
<dbReference type="OrthoDB" id="10263597at2759"/>
<accession>A0A5C3LAP1</accession>
<sequence>MIFSHNGKKRPSSSTEAPSKRRKIVAGSSKDNVKKNAKSGVKKDKLADRGVIPIPVDDNDEDVNLSDNDMELLNEFGGSVGFLQTLDKKGIMRSKKETQRLHELSKPVRERPHIVDDLPPVESEGEDEDSWSSGVEDLPSSSGEEEHLSSSEDENHDFSDSDEEMPYEQQPRTTQSKKAKEKEVARLPIKLADGKILKSGIRTVAASDAEASEEESEDEPQYPPRPPLQDGSRGARFGRPAIATVLRTSSRKAKVQLAKEQIAGICSDILADPENSLILLKRLHSFALPEIKVDGESESVPNDEIVRKLAMLSQLAVFKDIIPGYRIRALTDAERSEKVSQIVARTREWEQGLVSVYQNYLRLLDGEIKGRTTLADAAIACMCALLTEVTHFNFRQNLMSAIVTRLSKRSWDETSDRCLNTLNTVFRADHTGEASLEALRLLNRMVKERKFRIHPNVLSCLLNLRLRTELNVRASLTTADRAESDKKKKQKKKDKPYLSKKSKKDLKERKEIEKELREAEAEVDKEERATRHTETLKLLFVLYFRILKHPTPSPLLPAALTGISKFAHLVNIDFFKDLLKVLKDLMVLDSTDSEPSEAASGSLGDEKRICHRLLCISTAFELLSGQGEALNIDLSDFITELYAMLLPLSLLPGIDAPYPGLSAPNGRPNSADQSRSIADLCFNALQVIFSPRSSGTGGLGNPTWRAAAFSKRLLIASLHWPPSVALQAISFVKSLIVKHPKLEALLTTEDRTHNGVYRADVDDPQLCHALESSLYELHLLQKVKANPRVGEEARRILDYTS</sequence>
<dbReference type="STRING" id="230819.A0A5C3LAP1"/>
<dbReference type="InterPro" id="IPR005612">
    <property type="entry name" value="CCAAT-binding_factor"/>
</dbReference>
<evidence type="ECO:0000259" key="7">
    <source>
        <dbReference type="Pfam" id="PF03914"/>
    </source>
</evidence>
<name>A0A5C3LAP1_COPMA</name>
<feature type="domain" description="Nucleolar complex-associated protein 3 N-terminal" evidence="8">
    <location>
        <begin position="258"/>
        <end position="360"/>
    </location>
</feature>
<feature type="compositionally biased region" description="Acidic residues" evidence="6">
    <location>
        <begin position="151"/>
        <end position="166"/>
    </location>
</feature>
<dbReference type="EMBL" id="ML210147">
    <property type="protein sequence ID" value="TFK29907.1"/>
    <property type="molecule type" value="Genomic_DNA"/>
</dbReference>
<dbReference type="GO" id="GO:0006270">
    <property type="term" value="P:DNA replication initiation"/>
    <property type="evidence" value="ECO:0007669"/>
    <property type="project" value="TreeGrafter"/>
</dbReference>
<dbReference type="AlphaFoldDB" id="A0A5C3LAP1"/>
<proteinExistence type="inferred from homology"/>
<organism evidence="9 10">
    <name type="scientific">Coprinopsis marcescibilis</name>
    <name type="common">Agaric fungus</name>
    <name type="synonym">Psathyrella marcescibilis</name>
    <dbReference type="NCBI Taxonomy" id="230819"/>
    <lineage>
        <taxon>Eukaryota</taxon>
        <taxon>Fungi</taxon>
        <taxon>Dikarya</taxon>
        <taxon>Basidiomycota</taxon>
        <taxon>Agaricomycotina</taxon>
        <taxon>Agaricomycetes</taxon>
        <taxon>Agaricomycetidae</taxon>
        <taxon>Agaricales</taxon>
        <taxon>Agaricineae</taxon>
        <taxon>Psathyrellaceae</taxon>
        <taxon>Coprinopsis</taxon>
    </lineage>
</organism>
<feature type="compositionally biased region" description="Low complexity" evidence="6">
    <location>
        <begin position="131"/>
        <end position="142"/>
    </location>
</feature>
<dbReference type="PIRSF" id="PIRSF028977">
    <property type="entry name" value="Nucleolar_complex_p3"/>
    <property type="match status" value="1"/>
</dbReference>
<dbReference type="Pfam" id="PF07540">
    <property type="entry name" value="NOC3p"/>
    <property type="match status" value="1"/>
</dbReference>
<feature type="compositionally biased region" description="Basic residues" evidence="6">
    <location>
        <begin position="1"/>
        <end position="11"/>
    </location>
</feature>
<keyword evidence="3" id="KW-0175">Coiled coil</keyword>